<gene>
    <name evidence="2" type="ORF">CWD77_13975</name>
</gene>
<organism evidence="2 3">
    <name type="scientific">Rhodohalobacter barkolensis</name>
    <dbReference type="NCBI Taxonomy" id="2053187"/>
    <lineage>
        <taxon>Bacteria</taxon>
        <taxon>Pseudomonadati</taxon>
        <taxon>Balneolota</taxon>
        <taxon>Balneolia</taxon>
        <taxon>Balneolales</taxon>
        <taxon>Balneolaceae</taxon>
        <taxon>Rhodohalobacter</taxon>
    </lineage>
</organism>
<proteinExistence type="predicted"/>
<keyword evidence="1" id="KW-0732">Signal</keyword>
<evidence type="ECO:0000313" key="3">
    <source>
        <dbReference type="Proteomes" id="UP000233398"/>
    </source>
</evidence>
<comment type="caution">
    <text evidence="2">The sequence shown here is derived from an EMBL/GenBank/DDBJ whole genome shotgun (WGS) entry which is preliminary data.</text>
</comment>
<evidence type="ECO:0000256" key="1">
    <source>
        <dbReference type="SAM" id="SignalP"/>
    </source>
</evidence>
<reference evidence="2 3" key="1">
    <citation type="submission" date="2017-11" db="EMBL/GenBank/DDBJ databases">
        <title>Rhodohalobacter 15182 sp. nov., isolated from a salt lake.</title>
        <authorList>
            <person name="Han S."/>
        </authorList>
    </citation>
    <scope>NUCLEOTIDE SEQUENCE [LARGE SCALE GENOMIC DNA]</scope>
    <source>
        <strain evidence="2 3">15182</strain>
    </source>
</reference>
<name>A0A2N0VE91_9BACT</name>
<dbReference type="PROSITE" id="PS51257">
    <property type="entry name" value="PROKAR_LIPOPROTEIN"/>
    <property type="match status" value="1"/>
</dbReference>
<evidence type="ECO:0000313" key="2">
    <source>
        <dbReference type="EMBL" id="PKD42516.1"/>
    </source>
</evidence>
<dbReference type="Gene3D" id="3.40.390.10">
    <property type="entry name" value="Collagenase (Catalytic Domain)"/>
    <property type="match status" value="1"/>
</dbReference>
<dbReference type="EMBL" id="PISP01000006">
    <property type="protein sequence ID" value="PKD42516.1"/>
    <property type="molecule type" value="Genomic_DNA"/>
</dbReference>
<keyword evidence="3" id="KW-1185">Reference proteome</keyword>
<dbReference type="SUPFAM" id="SSF55486">
    <property type="entry name" value="Metalloproteases ('zincins'), catalytic domain"/>
    <property type="match status" value="1"/>
</dbReference>
<sequence>MKIRYILSLLITILLILTSCDSGSVTDTDENEFSFDHEINPGQSATEFLTDDDFERLVIQVQYMQGYEPTQEGLQNLESFLSDRLNKSTVTIMEPEEIPASGESSYTANDIRDLEREHRTQFSSENEIAAYFIIVDGEYSESDVLGIAHFNTSMALFGPKFNEVSSGIGSPSKEDVETIVLRHEFGHILGLVNNGVDMQTNHQDTDNGRHCDNDQCLMFYAFRNADLFANIFGGNIPELDENCVADLQAVGGK</sequence>
<dbReference type="GO" id="GO:0008237">
    <property type="term" value="F:metallopeptidase activity"/>
    <property type="evidence" value="ECO:0007669"/>
    <property type="project" value="InterPro"/>
</dbReference>
<dbReference type="Proteomes" id="UP000233398">
    <property type="component" value="Unassembled WGS sequence"/>
</dbReference>
<feature type="chain" id="PRO_5014722292" evidence="1">
    <location>
        <begin position="25"/>
        <end position="253"/>
    </location>
</feature>
<feature type="signal peptide" evidence="1">
    <location>
        <begin position="1"/>
        <end position="24"/>
    </location>
</feature>
<accession>A0A2N0VE91</accession>
<dbReference type="AlphaFoldDB" id="A0A2N0VE91"/>
<protein>
    <submittedName>
        <fullName evidence="2">Peptidase</fullName>
    </submittedName>
</protein>
<dbReference type="InterPro" id="IPR024079">
    <property type="entry name" value="MetalloPept_cat_dom_sf"/>
</dbReference>
<dbReference type="OrthoDB" id="1121673at2"/>
<dbReference type="RefSeq" id="WP_101074201.1">
    <property type="nucleotide sequence ID" value="NZ_PISP01000006.1"/>
</dbReference>